<evidence type="ECO:0000313" key="3">
    <source>
        <dbReference type="Proteomes" id="UP001370348"/>
    </source>
</evidence>
<dbReference type="Proteomes" id="UP001370348">
    <property type="component" value="Chromosome"/>
</dbReference>
<organism evidence="2 3">
    <name type="scientific">Pendulispora albinea</name>
    <dbReference type="NCBI Taxonomy" id="2741071"/>
    <lineage>
        <taxon>Bacteria</taxon>
        <taxon>Pseudomonadati</taxon>
        <taxon>Myxococcota</taxon>
        <taxon>Myxococcia</taxon>
        <taxon>Myxococcales</taxon>
        <taxon>Sorangiineae</taxon>
        <taxon>Pendulisporaceae</taxon>
        <taxon>Pendulispora</taxon>
    </lineage>
</organism>
<dbReference type="RefSeq" id="WP_394829632.1">
    <property type="nucleotide sequence ID" value="NZ_CP089984.1"/>
</dbReference>
<gene>
    <name evidence="2" type="ORF">LZC94_22755</name>
</gene>
<accession>A0ABZ2MBZ2</accession>
<dbReference type="PROSITE" id="PS51257">
    <property type="entry name" value="PROKAR_LIPOPROTEIN"/>
    <property type="match status" value="1"/>
</dbReference>
<feature type="chain" id="PRO_5046645941" evidence="1">
    <location>
        <begin position="26"/>
        <end position="423"/>
    </location>
</feature>
<proteinExistence type="predicted"/>
<feature type="signal peptide" evidence="1">
    <location>
        <begin position="1"/>
        <end position="25"/>
    </location>
</feature>
<evidence type="ECO:0000256" key="1">
    <source>
        <dbReference type="SAM" id="SignalP"/>
    </source>
</evidence>
<reference evidence="2 3" key="1">
    <citation type="submission" date="2021-12" db="EMBL/GenBank/DDBJ databases">
        <title>Discovery of the Pendulisporaceae a myxobacterial family with distinct sporulation behavior and unique specialized metabolism.</title>
        <authorList>
            <person name="Garcia R."/>
            <person name="Popoff A."/>
            <person name="Bader C.D."/>
            <person name="Loehr J."/>
            <person name="Walesch S."/>
            <person name="Walt C."/>
            <person name="Boldt J."/>
            <person name="Bunk B."/>
            <person name="Haeckl F.J.F.P.J."/>
            <person name="Gunesch A.P."/>
            <person name="Birkelbach J."/>
            <person name="Nuebel U."/>
            <person name="Pietschmann T."/>
            <person name="Bach T."/>
            <person name="Mueller R."/>
        </authorList>
    </citation>
    <scope>NUCLEOTIDE SEQUENCE [LARGE SCALE GENOMIC DNA]</scope>
    <source>
        <strain evidence="2 3">MSr11954</strain>
    </source>
</reference>
<evidence type="ECO:0000313" key="2">
    <source>
        <dbReference type="EMBL" id="WXB20032.1"/>
    </source>
</evidence>
<sequence length="423" mass="43491">MNLMKTRLGPRSLARRSALVATVLAGTAFLTTTSCISTTSGLGEGSSEGCPEFKSQTGTVDANVKVDAKVRTFMQASVDLRAIADKVKVDVKGACIKVATDLGATDTWSTFGDRDEAIANKDKTGACDAARARIVAIMESEAGKRANFALSISRGACHADFEAQVACEAKCNTQTKCDPGKVEERCQPGQLAVQCQEKCSAQSYCEGRVDASANCEGKCEAECTGKCQGTCVDENGKRTENDENCRGKCTGACSGKCTGSCKVEASAGIACGASVKCKGQCTSTYTDPVCETTFTPPKCEIDQSCFAGCRATTAANTKCDPPQVKLVCDAQGSADVQKLVATINANLPTLVAAAEVRGKSVVEVGKQLSASGSAVLKASGDLDGKSLSCATAAVQAVDHASGTLDVAINAGVDVTDSCGSHAH</sequence>
<dbReference type="EMBL" id="CP089984">
    <property type="protein sequence ID" value="WXB20032.1"/>
    <property type="molecule type" value="Genomic_DNA"/>
</dbReference>
<name>A0ABZ2MBZ2_9BACT</name>
<keyword evidence="3" id="KW-1185">Reference proteome</keyword>
<keyword evidence="1" id="KW-0732">Signal</keyword>
<protein>
    <submittedName>
        <fullName evidence="2">Uncharacterized protein</fullName>
    </submittedName>
</protein>